<dbReference type="GO" id="GO:0034626">
    <property type="term" value="P:fatty acid elongation, polyunsaturated fatty acid"/>
    <property type="evidence" value="ECO:0007669"/>
    <property type="project" value="TreeGrafter"/>
</dbReference>
<evidence type="ECO:0000256" key="3">
    <source>
        <dbReference type="ARBA" id="ARBA00022679"/>
    </source>
</evidence>
<comment type="catalytic activity">
    <reaction evidence="10">
        <text>an acyl-CoA + malonyl-CoA + H(+) = a 3-oxoacyl-CoA + CO2 + CoA</text>
        <dbReference type="Rhea" id="RHEA:50252"/>
        <dbReference type="ChEBI" id="CHEBI:15378"/>
        <dbReference type="ChEBI" id="CHEBI:16526"/>
        <dbReference type="ChEBI" id="CHEBI:57287"/>
        <dbReference type="ChEBI" id="CHEBI:57384"/>
        <dbReference type="ChEBI" id="CHEBI:58342"/>
        <dbReference type="ChEBI" id="CHEBI:90726"/>
    </reaction>
    <physiologicalReaction direction="left-to-right" evidence="10">
        <dbReference type="Rhea" id="RHEA:50253"/>
    </physiologicalReaction>
</comment>
<accession>A0A813E0D7</accession>
<feature type="transmembrane region" description="Helical" evidence="10">
    <location>
        <begin position="256"/>
        <end position="278"/>
    </location>
</feature>
<dbReference type="GO" id="GO:0009922">
    <property type="term" value="F:fatty acid elongase activity"/>
    <property type="evidence" value="ECO:0007669"/>
    <property type="project" value="InterPro"/>
</dbReference>
<proteinExistence type="inferred from homology"/>
<feature type="signal peptide" evidence="11">
    <location>
        <begin position="1"/>
        <end position="25"/>
    </location>
</feature>
<comment type="caution">
    <text evidence="12">The sequence shown here is derived from an EMBL/GenBank/DDBJ whole genome shotgun (WGS) entry which is preliminary data.</text>
</comment>
<dbReference type="PROSITE" id="PS01188">
    <property type="entry name" value="ELO"/>
    <property type="match status" value="1"/>
</dbReference>
<dbReference type="EC" id="2.3.1.-" evidence="10"/>
<evidence type="ECO:0000256" key="9">
    <source>
        <dbReference type="ARBA" id="ARBA00023160"/>
    </source>
</evidence>
<keyword evidence="4 10" id="KW-0812">Transmembrane</keyword>
<feature type="chain" id="PRO_5032544253" description="Elongation of fatty acids protein" evidence="11">
    <location>
        <begin position="26"/>
        <end position="361"/>
    </location>
</feature>
<dbReference type="GO" id="GO:0034625">
    <property type="term" value="P:fatty acid elongation, monounsaturated fatty acid"/>
    <property type="evidence" value="ECO:0007669"/>
    <property type="project" value="TreeGrafter"/>
</dbReference>
<keyword evidence="5 10" id="KW-0276">Fatty acid metabolism</keyword>
<reference evidence="12" key="1">
    <citation type="submission" date="2021-02" db="EMBL/GenBank/DDBJ databases">
        <authorList>
            <person name="Dougan E. K."/>
            <person name="Rhodes N."/>
            <person name="Thang M."/>
            <person name="Chan C."/>
        </authorList>
    </citation>
    <scope>NUCLEOTIDE SEQUENCE</scope>
</reference>
<dbReference type="PANTHER" id="PTHR11157:SF17">
    <property type="entry name" value="ELONGATION OF VERY LONG CHAIN FATTY ACIDS PROTEIN 6"/>
    <property type="match status" value="1"/>
</dbReference>
<evidence type="ECO:0000256" key="8">
    <source>
        <dbReference type="ARBA" id="ARBA00023136"/>
    </source>
</evidence>
<dbReference type="InterPro" id="IPR030457">
    <property type="entry name" value="ELO_CS"/>
</dbReference>
<evidence type="ECO:0000313" key="12">
    <source>
        <dbReference type="EMBL" id="CAE8591121.1"/>
    </source>
</evidence>
<comment type="similarity">
    <text evidence="10">Belongs to the ELO family.</text>
</comment>
<feature type="transmembrane region" description="Helical" evidence="10">
    <location>
        <begin position="285"/>
        <end position="306"/>
    </location>
</feature>
<feature type="transmembrane region" description="Helical" evidence="10">
    <location>
        <begin position="120"/>
        <end position="141"/>
    </location>
</feature>
<evidence type="ECO:0000256" key="11">
    <source>
        <dbReference type="SAM" id="SignalP"/>
    </source>
</evidence>
<dbReference type="GO" id="GO:0005789">
    <property type="term" value="C:endoplasmic reticulum membrane"/>
    <property type="evidence" value="ECO:0007669"/>
    <property type="project" value="TreeGrafter"/>
</dbReference>
<evidence type="ECO:0000256" key="2">
    <source>
        <dbReference type="ARBA" id="ARBA00022516"/>
    </source>
</evidence>
<keyword evidence="6 10" id="KW-1133">Transmembrane helix</keyword>
<keyword evidence="2 10" id="KW-0444">Lipid biosynthesis</keyword>
<dbReference type="GO" id="GO:0019367">
    <property type="term" value="P:fatty acid elongation, saturated fatty acid"/>
    <property type="evidence" value="ECO:0007669"/>
    <property type="project" value="TreeGrafter"/>
</dbReference>
<keyword evidence="11" id="KW-0732">Signal</keyword>
<evidence type="ECO:0000256" key="4">
    <source>
        <dbReference type="ARBA" id="ARBA00022692"/>
    </source>
</evidence>
<sequence length="361" mass="40892">MAPVRRMAGTLLLTTWLCSWGSGLATLVLPADNDLTRFRAGPIETPWTQPKVLSFSFSGEDVEIVPLKVLARTSGGAPTDVALPSTPGALSVPTLDFMFHFQFEKEFIGATLTKWCREHWYLSIVVSGLYLVLLSAGTAWMKDKEAFNLKAPLAVWNLFLAVFSFCGMVRTVPHLIAMGSEYGFMYTVCRAATISYGNGPAGLWVCLFIFSKYVELIDTWFLVVRKRNVGFLHWYHHCTVLLYCWHAYVWEMPTGIYFVAMNYSVHAIMYLYYFLAAVMKRPPKWALLVTIVQLVQMAIGITITVIHIATMMNRTVPNCDGHLPNLAAALCMYASYFMLFAQFLFLRYCIQKRDKLADKLN</sequence>
<keyword evidence="7 10" id="KW-0443">Lipid metabolism</keyword>
<evidence type="ECO:0000256" key="10">
    <source>
        <dbReference type="RuleBase" id="RU361115"/>
    </source>
</evidence>
<dbReference type="GO" id="GO:0042761">
    <property type="term" value="P:very long-chain fatty acid biosynthetic process"/>
    <property type="evidence" value="ECO:0007669"/>
    <property type="project" value="TreeGrafter"/>
</dbReference>
<comment type="subcellular location">
    <subcellularLocation>
        <location evidence="1">Membrane</location>
        <topology evidence="1">Multi-pass membrane protein</topology>
    </subcellularLocation>
</comment>
<evidence type="ECO:0000256" key="1">
    <source>
        <dbReference type="ARBA" id="ARBA00004141"/>
    </source>
</evidence>
<dbReference type="OrthoDB" id="434092at2759"/>
<keyword evidence="9 10" id="KW-0275">Fatty acid biosynthesis</keyword>
<feature type="transmembrane region" description="Helical" evidence="10">
    <location>
        <begin position="153"/>
        <end position="172"/>
    </location>
</feature>
<evidence type="ECO:0000256" key="7">
    <source>
        <dbReference type="ARBA" id="ARBA00023098"/>
    </source>
</evidence>
<evidence type="ECO:0000256" key="6">
    <source>
        <dbReference type="ARBA" id="ARBA00022989"/>
    </source>
</evidence>
<evidence type="ECO:0000256" key="5">
    <source>
        <dbReference type="ARBA" id="ARBA00022832"/>
    </source>
</evidence>
<gene>
    <name evidence="12" type="ORF">PGLA1383_LOCUS9812</name>
</gene>
<dbReference type="Pfam" id="PF01151">
    <property type="entry name" value="ELO"/>
    <property type="match status" value="1"/>
</dbReference>
<dbReference type="AlphaFoldDB" id="A0A813E0D7"/>
<keyword evidence="13" id="KW-1185">Reference proteome</keyword>
<keyword evidence="3 10" id="KW-0808">Transferase</keyword>
<evidence type="ECO:0000313" key="13">
    <source>
        <dbReference type="Proteomes" id="UP000654075"/>
    </source>
</evidence>
<keyword evidence="8 10" id="KW-0472">Membrane</keyword>
<dbReference type="GO" id="GO:0030148">
    <property type="term" value="P:sphingolipid biosynthetic process"/>
    <property type="evidence" value="ECO:0007669"/>
    <property type="project" value="TreeGrafter"/>
</dbReference>
<feature type="transmembrane region" description="Helical" evidence="10">
    <location>
        <begin position="326"/>
        <end position="346"/>
    </location>
</feature>
<feature type="transmembrane region" description="Helical" evidence="10">
    <location>
        <begin position="231"/>
        <end position="250"/>
    </location>
</feature>
<dbReference type="EMBL" id="CAJNNV010004707">
    <property type="protein sequence ID" value="CAE8591121.1"/>
    <property type="molecule type" value="Genomic_DNA"/>
</dbReference>
<dbReference type="Proteomes" id="UP000654075">
    <property type="component" value="Unassembled WGS sequence"/>
</dbReference>
<dbReference type="PANTHER" id="PTHR11157">
    <property type="entry name" value="FATTY ACID ACYL TRANSFERASE-RELATED"/>
    <property type="match status" value="1"/>
</dbReference>
<dbReference type="InterPro" id="IPR002076">
    <property type="entry name" value="ELO_fam"/>
</dbReference>
<dbReference type="OMA" id="MANHTRI"/>
<name>A0A813E0D7_POLGL</name>
<protein>
    <recommendedName>
        <fullName evidence="10">Elongation of fatty acids protein</fullName>
        <ecNumber evidence="10">2.3.1.-</ecNumber>
    </recommendedName>
</protein>
<organism evidence="12 13">
    <name type="scientific">Polarella glacialis</name>
    <name type="common">Dinoflagellate</name>
    <dbReference type="NCBI Taxonomy" id="89957"/>
    <lineage>
        <taxon>Eukaryota</taxon>
        <taxon>Sar</taxon>
        <taxon>Alveolata</taxon>
        <taxon>Dinophyceae</taxon>
        <taxon>Suessiales</taxon>
        <taxon>Suessiaceae</taxon>
        <taxon>Polarella</taxon>
    </lineage>
</organism>